<dbReference type="GO" id="GO:0006412">
    <property type="term" value="P:translation"/>
    <property type="evidence" value="ECO:0007669"/>
    <property type="project" value="UniProtKB-UniRule"/>
</dbReference>
<evidence type="ECO:0000313" key="6">
    <source>
        <dbReference type="EMBL" id="KKQ38325.1"/>
    </source>
</evidence>
<organism evidence="6 7">
    <name type="scientific">Candidatus Roizmanbacteria bacterium GW2011_GWA2_37_7</name>
    <dbReference type="NCBI Taxonomy" id="1618481"/>
    <lineage>
        <taxon>Bacteria</taxon>
        <taxon>Candidatus Roizmaniibacteriota</taxon>
    </lineage>
</organism>
<comment type="similarity">
    <text evidence="1 5">Belongs to the bacterial ribosomal protein bL33 family.</text>
</comment>
<protein>
    <recommendedName>
        <fullName evidence="4 5">Large ribosomal subunit protein bL33</fullName>
    </recommendedName>
</protein>
<reference evidence="6 7" key="1">
    <citation type="journal article" date="2015" name="Nature">
        <title>rRNA introns, odd ribosomes, and small enigmatic genomes across a large radiation of phyla.</title>
        <authorList>
            <person name="Brown C.T."/>
            <person name="Hug L.A."/>
            <person name="Thomas B.C."/>
            <person name="Sharon I."/>
            <person name="Castelle C.J."/>
            <person name="Singh A."/>
            <person name="Wilkins M.J."/>
            <person name="Williams K.H."/>
            <person name="Banfield J.F."/>
        </authorList>
    </citation>
    <scope>NUCLEOTIDE SEQUENCE [LARGE SCALE GENOMIC DNA]</scope>
</reference>
<dbReference type="HAMAP" id="MF_00294">
    <property type="entry name" value="Ribosomal_bL33"/>
    <property type="match status" value="1"/>
</dbReference>
<evidence type="ECO:0000313" key="7">
    <source>
        <dbReference type="Proteomes" id="UP000034471"/>
    </source>
</evidence>
<dbReference type="GO" id="GO:0005840">
    <property type="term" value="C:ribosome"/>
    <property type="evidence" value="ECO:0007669"/>
    <property type="project" value="UniProtKB-KW"/>
</dbReference>
<evidence type="ECO:0000256" key="5">
    <source>
        <dbReference type="HAMAP-Rule" id="MF_00294"/>
    </source>
</evidence>
<dbReference type="NCBIfam" id="NF001860">
    <property type="entry name" value="PRK00595.1"/>
    <property type="match status" value="1"/>
</dbReference>
<accession>A0A0G0HIC5</accession>
<dbReference type="EMBL" id="LBTJ01000012">
    <property type="protein sequence ID" value="KKQ38325.1"/>
    <property type="molecule type" value="Genomic_DNA"/>
</dbReference>
<dbReference type="GO" id="GO:0005737">
    <property type="term" value="C:cytoplasm"/>
    <property type="evidence" value="ECO:0007669"/>
    <property type="project" value="UniProtKB-ARBA"/>
</dbReference>
<name>A0A0G0HIC5_9BACT</name>
<keyword evidence="3 5" id="KW-0687">Ribonucleoprotein</keyword>
<dbReference type="NCBIfam" id="NF001764">
    <property type="entry name" value="PRK00504.1"/>
    <property type="match status" value="1"/>
</dbReference>
<dbReference type="PANTHER" id="PTHR43168:SF2">
    <property type="entry name" value="LARGE RIBOSOMAL SUBUNIT PROTEIN BL33C"/>
    <property type="match status" value="1"/>
</dbReference>
<dbReference type="GO" id="GO:1990904">
    <property type="term" value="C:ribonucleoprotein complex"/>
    <property type="evidence" value="ECO:0007669"/>
    <property type="project" value="UniProtKB-KW"/>
</dbReference>
<dbReference type="SUPFAM" id="SSF57829">
    <property type="entry name" value="Zn-binding ribosomal proteins"/>
    <property type="match status" value="1"/>
</dbReference>
<keyword evidence="2 5" id="KW-0689">Ribosomal protein</keyword>
<dbReference type="PANTHER" id="PTHR43168">
    <property type="entry name" value="50S RIBOSOMAL PROTEIN L33, CHLOROPLASTIC"/>
    <property type="match status" value="1"/>
</dbReference>
<dbReference type="STRING" id="1618481.US54_C0012G0022"/>
<dbReference type="Pfam" id="PF00471">
    <property type="entry name" value="Ribosomal_L33"/>
    <property type="match status" value="1"/>
</dbReference>
<evidence type="ECO:0000256" key="4">
    <source>
        <dbReference type="ARBA" id="ARBA00035176"/>
    </source>
</evidence>
<dbReference type="InterPro" id="IPR011332">
    <property type="entry name" value="Ribosomal_zn-bd"/>
</dbReference>
<dbReference type="AlphaFoldDB" id="A0A0G0HIC5"/>
<dbReference type="NCBIfam" id="TIGR01023">
    <property type="entry name" value="rpmG_bact"/>
    <property type="match status" value="1"/>
</dbReference>
<dbReference type="Proteomes" id="UP000034471">
    <property type="component" value="Unassembled WGS sequence"/>
</dbReference>
<dbReference type="InterPro" id="IPR001705">
    <property type="entry name" value="Ribosomal_bL33"/>
</dbReference>
<proteinExistence type="inferred from homology"/>
<gene>
    <name evidence="5" type="primary">rpmG</name>
    <name evidence="6" type="ORF">US54_C0012G0022</name>
</gene>
<dbReference type="GO" id="GO:0003735">
    <property type="term" value="F:structural constituent of ribosome"/>
    <property type="evidence" value="ECO:0007669"/>
    <property type="project" value="InterPro"/>
</dbReference>
<evidence type="ECO:0000256" key="2">
    <source>
        <dbReference type="ARBA" id="ARBA00022980"/>
    </source>
</evidence>
<dbReference type="InterPro" id="IPR038584">
    <property type="entry name" value="Ribosomal_bL33_sf"/>
</dbReference>
<dbReference type="Gene3D" id="2.20.28.120">
    <property type="entry name" value="Ribosomal protein L33"/>
    <property type="match status" value="1"/>
</dbReference>
<comment type="caution">
    <text evidence="6">The sequence shown here is derived from an EMBL/GenBank/DDBJ whole genome shotgun (WGS) entry which is preliminary data.</text>
</comment>
<evidence type="ECO:0000256" key="1">
    <source>
        <dbReference type="ARBA" id="ARBA00007596"/>
    </source>
</evidence>
<evidence type="ECO:0000256" key="3">
    <source>
        <dbReference type="ARBA" id="ARBA00023274"/>
    </source>
</evidence>
<sequence>MAKKSTRMLVSLVCKECKQQNYITEKSKLNSESALVLNKYCKKCKKQTQHKESKKLD</sequence>